<dbReference type="PROSITE" id="PS50977">
    <property type="entry name" value="HTH_TETR_2"/>
    <property type="match status" value="1"/>
</dbReference>
<reference evidence="7 8" key="1">
    <citation type="submission" date="2013-01" db="EMBL/GenBank/DDBJ databases">
        <title>Whole genome shotgun sequence of Gordonia soli NBRC 108243.</title>
        <authorList>
            <person name="Isaki-Nakamura S."/>
            <person name="Hosoyama A."/>
            <person name="Tsuchikane K."/>
            <person name="Ando Y."/>
            <person name="Baba S."/>
            <person name="Ohji S."/>
            <person name="Hamada M."/>
            <person name="Tamura T."/>
            <person name="Yamazoe A."/>
            <person name="Yamazaki S."/>
            <person name="Fujita N."/>
        </authorList>
    </citation>
    <scope>NUCLEOTIDE SEQUENCE [LARGE SCALE GENOMIC DNA]</scope>
    <source>
        <strain evidence="7 8">NBRC 108243</strain>
    </source>
</reference>
<evidence type="ECO:0000256" key="5">
    <source>
        <dbReference type="SAM" id="MobiDB-lite"/>
    </source>
</evidence>
<name>M0QRH5_9ACTN</name>
<dbReference type="Proteomes" id="UP000011666">
    <property type="component" value="Unassembled WGS sequence"/>
</dbReference>
<dbReference type="PANTHER" id="PTHR30055:SF234">
    <property type="entry name" value="HTH-TYPE TRANSCRIPTIONAL REGULATOR BETI"/>
    <property type="match status" value="1"/>
</dbReference>
<feature type="region of interest" description="Disordered" evidence="5">
    <location>
        <begin position="1"/>
        <end position="28"/>
    </location>
</feature>
<evidence type="ECO:0000313" key="8">
    <source>
        <dbReference type="Proteomes" id="UP000011666"/>
    </source>
</evidence>
<dbReference type="GO" id="GO:0003700">
    <property type="term" value="F:DNA-binding transcription factor activity"/>
    <property type="evidence" value="ECO:0007669"/>
    <property type="project" value="TreeGrafter"/>
</dbReference>
<dbReference type="EMBL" id="BANX01000032">
    <property type="protein sequence ID" value="GAC70122.1"/>
    <property type="molecule type" value="Genomic_DNA"/>
</dbReference>
<feature type="domain" description="HTH tetR-type" evidence="6">
    <location>
        <begin position="28"/>
        <end position="88"/>
    </location>
</feature>
<dbReference type="GO" id="GO:0000976">
    <property type="term" value="F:transcription cis-regulatory region binding"/>
    <property type="evidence" value="ECO:0007669"/>
    <property type="project" value="TreeGrafter"/>
</dbReference>
<organism evidence="7 8">
    <name type="scientific">Gordonia soli NBRC 108243</name>
    <dbReference type="NCBI Taxonomy" id="1223545"/>
    <lineage>
        <taxon>Bacteria</taxon>
        <taxon>Bacillati</taxon>
        <taxon>Actinomycetota</taxon>
        <taxon>Actinomycetes</taxon>
        <taxon>Mycobacteriales</taxon>
        <taxon>Gordoniaceae</taxon>
        <taxon>Gordonia</taxon>
    </lineage>
</organism>
<gene>
    <name evidence="7" type="ORF">GS4_32_00660</name>
</gene>
<comment type="caution">
    <text evidence="7">The sequence shown here is derived from an EMBL/GenBank/DDBJ whole genome shotgun (WGS) entry which is preliminary data.</text>
</comment>
<keyword evidence="3" id="KW-0804">Transcription</keyword>
<keyword evidence="2 4" id="KW-0238">DNA-binding</keyword>
<sequence>MPDPENSAETPADTPAVPTAAIPATPRQRTRDRLLTVAERLLLTEDYDDVSVRSICAAAQVNPAAVHYHFGSKDDLAIALLQERLGPLWADDLDAVESGGATVAQIVDIVVAPFLAVQDDPVGRLHLRLLSRFVLNHPDAPWTGTWYRLDRWTPLLTAVVDGLDADTARRRWALAFTLVLTRFGAGHPLSERAVAALRDFVVAGLSAPAGSGAP</sequence>
<feature type="DNA-binding region" description="H-T-H motif" evidence="4">
    <location>
        <begin position="51"/>
        <end position="70"/>
    </location>
</feature>
<protein>
    <submittedName>
        <fullName evidence="7">Putative TetR family transcriptional regulator</fullName>
    </submittedName>
</protein>
<keyword evidence="8" id="KW-1185">Reference proteome</keyword>
<dbReference type="STRING" id="1223545.GS4_32_00660"/>
<keyword evidence="1" id="KW-0805">Transcription regulation</keyword>
<dbReference type="InterPro" id="IPR009057">
    <property type="entry name" value="Homeodomain-like_sf"/>
</dbReference>
<evidence type="ECO:0000256" key="3">
    <source>
        <dbReference type="ARBA" id="ARBA00023163"/>
    </source>
</evidence>
<dbReference type="SUPFAM" id="SSF46689">
    <property type="entry name" value="Homeodomain-like"/>
    <property type="match status" value="1"/>
</dbReference>
<dbReference type="eggNOG" id="COG1309">
    <property type="taxonomic scope" value="Bacteria"/>
</dbReference>
<evidence type="ECO:0000256" key="4">
    <source>
        <dbReference type="PROSITE-ProRule" id="PRU00335"/>
    </source>
</evidence>
<accession>M0QRH5</accession>
<dbReference type="InterPro" id="IPR001647">
    <property type="entry name" value="HTH_TetR"/>
</dbReference>
<proteinExistence type="predicted"/>
<dbReference type="Pfam" id="PF00440">
    <property type="entry name" value="TetR_N"/>
    <property type="match status" value="1"/>
</dbReference>
<evidence type="ECO:0000256" key="1">
    <source>
        <dbReference type="ARBA" id="ARBA00023015"/>
    </source>
</evidence>
<evidence type="ECO:0000313" key="7">
    <source>
        <dbReference type="EMBL" id="GAC70122.1"/>
    </source>
</evidence>
<dbReference type="AlphaFoldDB" id="M0QRH5"/>
<dbReference type="PANTHER" id="PTHR30055">
    <property type="entry name" value="HTH-TYPE TRANSCRIPTIONAL REGULATOR RUTR"/>
    <property type="match status" value="1"/>
</dbReference>
<evidence type="ECO:0000259" key="6">
    <source>
        <dbReference type="PROSITE" id="PS50977"/>
    </source>
</evidence>
<evidence type="ECO:0000256" key="2">
    <source>
        <dbReference type="ARBA" id="ARBA00023125"/>
    </source>
</evidence>
<feature type="compositionally biased region" description="Low complexity" evidence="5">
    <location>
        <begin position="8"/>
        <end position="26"/>
    </location>
</feature>
<dbReference type="Gene3D" id="1.10.357.10">
    <property type="entry name" value="Tetracycline Repressor, domain 2"/>
    <property type="match status" value="1"/>
</dbReference>
<dbReference type="InterPro" id="IPR050109">
    <property type="entry name" value="HTH-type_TetR-like_transc_reg"/>
</dbReference>